<reference evidence="2" key="1">
    <citation type="journal article" date="2021" name="PeerJ">
        <title>Extensive microbial diversity within the chicken gut microbiome revealed by metagenomics and culture.</title>
        <authorList>
            <person name="Gilroy R."/>
            <person name="Ravi A."/>
            <person name="Getino M."/>
            <person name="Pursley I."/>
            <person name="Horton D.L."/>
            <person name="Alikhan N.F."/>
            <person name="Baker D."/>
            <person name="Gharbi K."/>
            <person name="Hall N."/>
            <person name="Watson M."/>
            <person name="Adriaenssens E.M."/>
            <person name="Foster-Nyarko E."/>
            <person name="Jarju S."/>
            <person name="Secka A."/>
            <person name="Antonio M."/>
            <person name="Oren A."/>
            <person name="Chaudhuri R.R."/>
            <person name="La Ragione R."/>
            <person name="Hildebrand F."/>
            <person name="Pallen M.J."/>
        </authorList>
    </citation>
    <scope>NUCLEOTIDE SEQUENCE</scope>
    <source>
        <strain evidence="2">CHK149-3286</strain>
    </source>
</reference>
<feature type="transmembrane region" description="Helical" evidence="1">
    <location>
        <begin position="122"/>
        <end position="141"/>
    </location>
</feature>
<feature type="transmembrane region" description="Helical" evidence="1">
    <location>
        <begin position="55"/>
        <end position="82"/>
    </location>
</feature>
<evidence type="ECO:0000256" key="1">
    <source>
        <dbReference type="SAM" id="Phobius"/>
    </source>
</evidence>
<feature type="transmembrane region" description="Helical" evidence="1">
    <location>
        <begin position="94"/>
        <end position="116"/>
    </location>
</feature>
<dbReference type="EMBL" id="DYVT01000062">
    <property type="protein sequence ID" value="HJF67803.1"/>
    <property type="molecule type" value="Genomic_DNA"/>
</dbReference>
<dbReference type="AlphaFoldDB" id="A0A921H0P9"/>
<sequence>MKKIKSLSFYSAIMIPYLLSCLLYFFTFMSKESNTSNEIDSLKTMLGMDTSQFNIILILFMTIANIVIFFIVFYILKLFIFLFDKAKVAKNKDLFLSLLIGYTITNLCVLIINDFFNVPIDIADKIMTFMDVIIFTGLYYYFSKLKKITIILCIIKLIICLPEVLL</sequence>
<comment type="caution">
    <text evidence="2">The sequence shown here is derived from an EMBL/GenBank/DDBJ whole genome shotgun (WGS) entry which is preliminary data.</text>
</comment>
<feature type="transmembrane region" description="Helical" evidence="1">
    <location>
        <begin position="7"/>
        <end position="26"/>
    </location>
</feature>
<reference evidence="2" key="2">
    <citation type="submission" date="2021-09" db="EMBL/GenBank/DDBJ databases">
        <authorList>
            <person name="Gilroy R."/>
        </authorList>
    </citation>
    <scope>NUCLEOTIDE SEQUENCE</scope>
    <source>
        <strain evidence="2">CHK149-3286</strain>
    </source>
</reference>
<keyword evidence="1" id="KW-0472">Membrane</keyword>
<proteinExistence type="predicted"/>
<gene>
    <name evidence="2" type="ORF">K8V85_05775</name>
</gene>
<accession>A0A921H0P9</accession>
<keyword evidence="1" id="KW-1133">Transmembrane helix</keyword>
<dbReference type="RefSeq" id="WP_107628828.1">
    <property type="nucleotide sequence ID" value="NZ_DYVT01000062.1"/>
</dbReference>
<organism evidence="2 3">
    <name type="scientific">Staphylococcus kloosii</name>
    <dbReference type="NCBI Taxonomy" id="29384"/>
    <lineage>
        <taxon>Bacteria</taxon>
        <taxon>Bacillati</taxon>
        <taxon>Bacillota</taxon>
        <taxon>Bacilli</taxon>
        <taxon>Bacillales</taxon>
        <taxon>Staphylococcaceae</taxon>
        <taxon>Staphylococcus</taxon>
    </lineage>
</organism>
<protein>
    <submittedName>
        <fullName evidence="2">Uncharacterized protein</fullName>
    </submittedName>
</protein>
<keyword evidence="1" id="KW-0812">Transmembrane</keyword>
<evidence type="ECO:0000313" key="3">
    <source>
        <dbReference type="Proteomes" id="UP000706163"/>
    </source>
</evidence>
<name>A0A921H0P9_9STAP</name>
<dbReference type="Proteomes" id="UP000706163">
    <property type="component" value="Unassembled WGS sequence"/>
</dbReference>
<evidence type="ECO:0000313" key="2">
    <source>
        <dbReference type="EMBL" id="HJF67803.1"/>
    </source>
</evidence>
<feature type="transmembrane region" description="Helical" evidence="1">
    <location>
        <begin position="148"/>
        <end position="165"/>
    </location>
</feature>